<evidence type="ECO:0000313" key="1">
    <source>
        <dbReference type="EMBL" id="KAI3823340.1"/>
    </source>
</evidence>
<reference evidence="2" key="1">
    <citation type="journal article" date="2022" name="Mol. Ecol. Resour.">
        <title>The genomes of chicory, endive, great burdock and yacon provide insights into Asteraceae palaeo-polyploidization history and plant inulin production.</title>
        <authorList>
            <person name="Fan W."/>
            <person name="Wang S."/>
            <person name="Wang H."/>
            <person name="Wang A."/>
            <person name="Jiang F."/>
            <person name="Liu H."/>
            <person name="Zhao H."/>
            <person name="Xu D."/>
            <person name="Zhang Y."/>
        </authorList>
    </citation>
    <scope>NUCLEOTIDE SEQUENCE [LARGE SCALE GENOMIC DNA]</scope>
    <source>
        <strain evidence="2">cv. Yunnan</strain>
    </source>
</reference>
<dbReference type="EMBL" id="CM042019">
    <property type="protein sequence ID" value="KAI3823340.1"/>
    <property type="molecule type" value="Genomic_DNA"/>
</dbReference>
<sequence length="176" mass="19826">MHGSLISFIAVCSRIKSKNATAIPSTYYFTNSYCFVFFLANSKVISFSCFRSPYACILTRAVLSPCIVQAKHGPQLPMVFDSIVCMGIVLHGICDSKPEFNVFFQIPGMRGYEIQGFVYLIAGYCCYLSGLDLAPYKAFYAMAAIGGVSFLFRVIERRNRRSGEVYYSSRKHSHRH</sequence>
<reference evidence="1 2" key="2">
    <citation type="journal article" date="2022" name="Mol. Ecol. Resour.">
        <title>The genomes of chicory, endive, great burdock and yacon provide insights into Asteraceae paleo-polyploidization history and plant inulin production.</title>
        <authorList>
            <person name="Fan W."/>
            <person name="Wang S."/>
            <person name="Wang H."/>
            <person name="Wang A."/>
            <person name="Jiang F."/>
            <person name="Liu H."/>
            <person name="Zhao H."/>
            <person name="Xu D."/>
            <person name="Zhang Y."/>
        </authorList>
    </citation>
    <scope>NUCLEOTIDE SEQUENCE [LARGE SCALE GENOMIC DNA]</scope>
    <source>
        <strain evidence="2">cv. Yunnan</strain>
        <tissue evidence="1">Leaves</tissue>
    </source>
</reference>
<comment type="caution">
    <text evidence="1">The sequence shown here is derived from an EMBL/GenBank/DDBJ whole genome shotgun (WGS) entry which is preliminary data.</text>
</comment>
<accession>A0ACB9JTP5</accession>
<protein>
    <submittedName>
        <fullName evidence="1">Uncharacterized protein</fullName>
    </submittedName>
</protein>
<gene>
    <name evidence="1" type="ORF">L1987_04775</name>
</gene>
<dbReference type="Proteomes" id="UP001056120">
    <property type="component" value="Linkage Group LG02"/>
</dbReference>
<keyword evidence="2" id="KW-1185">Reference proteome</keyword>
<organism evidence="1 2">
    <name type="scientific">Smallanthus sonchifolius</name>
    <dbReference type="NCBI Taxonomy" id="185202"/>
    <lineage>
        <taxon>Eukaryota</taxon>
        <taxon>Viridiplantae</taxon>
        <taxon>Streptophyta</taxon>
        <taxon>Embryophyta</taxon>
        <taxon>Tracheophyta</taxon>
        <taxon>Spermatophyta</taxon>
        <taxon>Magnoliopsida</taxon>
        <taxon>eudicotyledons</taxon>
        <taxon>Gunneridae</taxon>
        <taxon>Pentapetalae</taxon>
        <taxon>asterids</taxon>
        <taxon>campanulids</taxon>
        <taxon>Asterales</taxon>
        <taxon>Asteraceae</taxon>
        <taxon>Asteroideae</taxon>
        <taxon>Heliantheae alliance</taxon>
        <taxon>Millerieae</taxon>
        <taxon>Smallanthus</taxon>
    </lineage>
</organism>
<evidence type="ECO:0000313" key="2">
    <source>
        <dbReference type="Proteomes" id="UP001056120"/>
    </source>
</evidence>
<proteinExistence type="predicted"/>
<name>A0ACB9JTP5_9ASTR</name>